<sequence length="134" mass="14878">MTAPGEGRQPDFAIDPDHMTRKIGLFLTPVVEQLDKLAGRYDQAHGEVTAAHASQAGGWFGGIGNNEIRSASSSFLNALEWQLRQVKDDQKRLAASLLDYENSLHQIIALARRTDQMIADRFQSIANQLDQMGR</sequence>
<reference evidence="1 2" key="1">
    <citation type="submission" date="2018-05" db="EMBL/GenBank/DDBJ databases">
        <title>Evolution of GPA BGCs.</title>
        <authorList>
            <person name="Waglechner N."/>
            <person name="Wright G.D."/>
        </authorList>
    </citation>
    <scope>NUCLEOTIDE SEQUENCE [LARGE SCALE GENOMIC DNA]</scope>
    <source>
        <strain evidence="1 2">A82846</strain>
    </source>
</reference>
<proteinExistence type="predicted"/>
<evidence type="ECO:0000313" key="1">
    <source>
        <dbReference type="EMBL" id="RSM64476.1"/>
    </source>
</evidence>
<evidence type="ECO:0000313" key="2">
    <source>
        <dbReference type="Proteomes" id="UP000287547"/>
    </source>
</evidence>
<comment type="caution">
    <text evidence="1">The sequence shown here is derived from an EMBL/GenBank/DDBJ whole genome shotgun (WGS) entry which is preliminary data.</text>
</comment>
<evidence type="ECO:0008006" key="3">
    <source>
        <dbReference type="Google" id="ProtNLM"/>
    </source>
</evidence>
<dbReference type="AlphaFoldDB" id="A0A428YA20"/>
<gene>
    <name evidence="1" type="ORF">DMH04_51300</name>
</gene>
<accession>A0A428YA20</accession>
<organism evidence="1 2">
    <name type="scientific">Kibdelosporangium aridum</name>
    <dbReference type="NCBI Taxonomy" id="2030"/>
    <lineage>
        <taxon>Bacteria</taxon>
        <taxon>Bacillati</taxon>
        <taxon>Actinomycetota</taxon>
        <taxon>Actinomycetes</taxon>
        <taxon>Pseudonocardiales</taxon>
        <taxon>Pseudonocardiaceae</taxon>
        <taxon>Kibdelosporangium</taxon>
    </lineage>
</organism>
<protein>
    <recommendedName>
        <fullName evidence="3">WXG100 family type VII secretion target</fullName>
    </recommendedName>
</protein>
<dbReference type="EMBL" id="QHKI01000096">
    <property type="protein sequence ID" value="RSM64476.1"/>
    <property type="molecule type" value="Genomic_DNA"/>
</dbReference>
<name>A0A428YA20_KIBAR</name>
<dbReference type="Proteomes" id="UP000287547">
    <property type="component" value="Unassembled WGS sequence"/>
</dbReference>
<dbReference type="OrthoDB" id="3691904at2"/>
<dbReference type="RefSeq" id="WP_037261180.1">
    <property type="nucleotide sequence ID" value="NZ_QHKI01000096.1"/>
</dbReference>